<dbReference type="InterPro" id="IPR013325">
    <property type="entry name" value="RNA_pol_sigma_r2"/>
</dbReference>
<proteinExistence type="inferred from homology"/>
<evidence type="ECO:0000256" key="4">
    <source>
        <dbReference type="ARBA" id="ARBA00023125"/>
    </source>
</evidence>
<feature type="domain" description="RNA polymerase sigma factor 70 region 4 type 2" evidence="8">
    <location>
        <begin position="139"/>
        <end position="188"/>
    </location>
</feature>
<reference evidence="9 10" key="1">
    <citation type="submission" date="2019-04" db="EMBL/GenBank/DDBJ databases">
        <authorList>
            <person name="Li Y."/>
            <person name="Wang J."/>
        </authorList>
    </citation>
    <scope>NUCLEOTIDE SEQUENCE [LARGE SCALE GENOMIC DNA]</scope>
    <source>
        <strain evidence="9 10">DSM 14668</strain>
    </source>
</reference>
<keyword evidence="2" id="KW-0805">Transcription regulation</keyword>
<dbReference type="InterPro" id="IPR007627">
    <property type="entry name" value="RNA_pol_sigma70_r2"/>
</dbReference>
<sequence length="396" mass="43354">MLPPVGFWCPSRGLDPIPEDVTQERTSNTSTRDQLAQFARRVPIWLARLAPPWGPIADEHIPDLTQEVLLAAVAGLSRYDPAKGSLGVWLYVITRRMARDHRQREGYRSDFTDDADVTLLPVGTRNPEEAMATAQHERLVHETIGEMDEDLREVLTAVELAELSYEETAQLIGDSKRTVKDRLERARQDFSRRIKRKMRDRGLVVLPFVVDGLFAFIRARTEQVPEDQLAQLRAIVEQSPASGARPAVPDAVPNADAATSAASHVGTFVGGNFTGGIVGGVLVYLLMQMQIMPAPMPVAVRAYMDERVPHVPAVDATSTQASTPPAAPPQKLLAGHSPADPLLEARALLDRARGALERGDLADARVALARYDGRFPANPFPKVRAALLGKIVKAAR</sequence>
<dbReference type="PANTHER" id="PTHR43133:SF8">
    <property type="entry name" value="RNA POLYMERASE SIGMA FACTOR HI_1459-RELATED"/>
    <property type="match status" value="1"/>
</dbReference>
<dbReference type="OrthoDB" id="5505567at2"/>
<evidence type="ECO:0000313" key="9">
    <source>
        <dbReference type="EMBL" id="TKD10039.1"/>
    </source>
</evidence>
<accession>A0A4U1JFL1</accession>
<dbReference type="InterPro" id="IPR014284">
    <property type="entry name" value="RNA_pol_sigma-70_dom"/>
</dbReference>
<keyword evidence="4" id="KW-0238">DNA-binding</keyword>
<dbReference type="EMBL" id="SSMQ01000008">
    <property type="protein sequence ID" value="TKD10039.1"/>
    <property type="molecule type" value="Genomic_DNA"/>
</dbReference>
<dbReference type="SUPFAM" id="SSF88946">
    <property type="entry name" value="Sigma2 domain of RNA polymerase sigma factors"/>
    <property type="match status" value="1"/>
</dbReference>
<keyword evidence="6" id="KW-0472">Membrane</keyword>
<protein>
    <submittedName>
        <fullName evidence="9">Sigma-70 family RNA polymerase sigma factor</fullName>
    </submittedName>
</protein>
<dbReference type="InterPro" id="IPR013324">
    <property type="entry name" value="RNA_pol_sigma_r3/r4-like"/>
</dbReference>
<evidence type="ECO:0000256" key="6">
    <source>
        <dbReference type="SAM" id="Phobius"/>
    </source>
</evidence>
<keyword evidence="3" id="KW-0731">Sigma factor</keyword>
<evidence type="ECO:0000256" key="3">
    <source>
        <dbReference type="ARBA" id="ARBA00023082"/>
    </source>
</evidence>
<dbReference type="SUPFAM" id="SSF88659">
    <property type="entry name" value="Sigma3 and sigma4 domains of RNA polymerase sigma factors"/>
    <property type="match status" value="1"/>
</dbReference>
<feature type="domain" description="RNA polymerase sigma-70 region 2" evidence="7">
    <location>
        <begin position="60"/>
        <end position="105"/>
    </location>
</feature>
<dbReference type="Pfam" id="PF04542">
    <property type="entry name" value="Sigma70_r2"/>
    <property type="match status" value="1"/>
</dbReference>
<evidence type="ECO:0000259" key="7">
    <source>
        <dbReference type="Pfam" id="PF04542"/>
    </source>
</evidence>
<keyword evidence="5" id="KW-0804">Transcription</keyword>
<evidence type="ECO:0000256" key="5">
    <source>
        <dbReference type="ARBA" id="ARBA00023163"/>
    </source>
</evidence>
<dbReference type="Proteomes" id="UP000309215">
    <property type="component" value="Unassembled WGS sequence"/>
</dbReference>
<feature type="transmembrane region" description="Helical" evidence="6">
    <location>
        <begin position="202"/>
        <end position="219"/>
    </location>
</feature>
<keyword evidence="6" id="KW-1133">Transmembrane helix</keyword>
<comment type="similarity">
    <text evidence="1">Belongs to the sigma-70 factor family. ECF subfamily.</text>
</comment>
<dbReference type="CDD" id="cd06171">
    <property type="entry name" value="Sigma70_r4"/>
    <property type="match status" value="1"/>
</dbReference>
<dbReference type="GO" id="GO:0003677">
    <property type="term" value="F:DNA binding"/>
    <property type="evidence" value="ECO:0007669"/>
    <property type="project" value="UniProtKB-KW"/>
</dbReference>
<dbReference type="InterPro" id="IPR039425">
    <property type="entry name" value="RNA_pol_sigma-70-like"/>
</dbReference>
<dbReference type="Gene3D" id="1.10.1740.10">
    <property type="match status" value="1"/>
</dbReference>
<dbReference type="PANTHER" id="PTHR43133">
    <property type="entry name" value="RNA POLYMERASE ECF-TYPE SIGMA FACTO"/>
    <property type="match status" value="1"/>
</dbReference>
<dbReference type="InterPro" id="IPR036388">
    <property type="entry name" value="WH-like_DNA-bd_sf"/>
</dbReference>
<evidence type="ECO:0000256" key="1">
    <source>
        <dbReference type="ARBA" id="ARBA00010641"/>
    </source>
</evidence>
<dbReference type="GO" id="GO:0016987">
    <property type="term" value="F:sigma factor activity"/>
    <property type="evidence" value="ECO:0007669"/>
    <property type="project" value="UniProtKB-KW"/>
</dbReference>
<dbReference type="InterPro" id="IPR013249">
    <property type="entry name" value="RNA_pol_sigma70_r4_t2"/>
</dbReference>
<dbReference type="Pfam" id="PF08281">
    <property type="entry name" value="Sigma70_r4_2"/>
    <property type="match status" value="1"/>
</dbReference>
<keyword evidence="10" id="KW-1185">Reference proteome</keyword>
<comment type="caution">
    <text evidence="9">The sequence shown here is derived from an EMBL/GenBank/DDBJ whole genome shotgun (WGS) entry which is preliminary data.</text>
</comment>
<feature type="transmembrane region" description="Helical" evidence="6">
    <location>
        <begin position="268"/>
        <end position="287"/>
    </location>
</feature>
<dbReference type="GO" id="GO:0006352">
    <property type="term" value="P:DNA-templated transcription initiation"/>
    <property type="evidence" value="ECO:0007669"/>
    <property type="project" value="InterPro"/>
</dbReference>
<gene>
    <name evidence="9" type="ORF">E8A74_10590</name>
</gene>
<organism evidence="9 10">
    <name type="scientific">Polyangium fumosum</name>
    <dbReference type="NCBI Taxonomy" id="889272"/>
    <lineage>
        <taxon>Bacteria</taxon>
        <taxon>Pseudomonadati</taxon>
        <taxon>Myxococcota</taxon>
        <taxon>Polyangia</taxon>
        <taxon>Polyangiales</taxon>
        <taxon>Polyangiaceae</taxon>
        <taxon>Polyangium</taxon>
    </lineage>
</organism>
<dbReference type="Gene3D" id="1.10.10.10">
    <property type="entry name" value="Winged helix-like DNA-binding domain superfamily/Winged helix DNA-binding domain"/>
    <property type="match status" value="1"/>
</dbReference>
<dbReference type="AlphaFoldDB" id="A0A4U1JFL1"/>
<keyword evidence="6" id="KW-0812">Transmembrane</keyword>
<evidence type="ECO:0000259" key="8">
    <source>
        <dbReference type="Pfam" id="PF08281"/>
    </source>
</evidence>
<name>A0A4U1JFL1_9BACT</name>
<dbReference type="NCBIfam" id="TIGR02937">
    <property type="entry name" value="sigma70-ECF"/>
    <property type="match status" value="1"/>
</dbReference>
<evidence type="ECO:0000256" key="2">
    <source>
        <dbReference type="ARBA" id="ARBA00023015"/>
    </source>
</evidence>
<evidence type="ECO:0000313" key="10">
    <source>
        <dbReference type="Proteomes" id="UP000309215"/>
    </source>
</evidence>